<reference evidence="2" key="1">
    <citation type="submission" date="2015-04" db="EMBL/GenBank/DDBJ databases">
        <authorList>
            <person name="Syromyatnikov M.Y."/>
            <person name="Popov V.N."/>
        </authorList>
    </citation>
    <scope>NUCLEOTIDE SEQUENCE</scope>
    <source>
        <strain evidence="2">MO-1</strain>
    </source>
</reference>
<evidence type="ECO:0000256" key="1">
    <source>
        <dbReference type="SAM" id="Phobius"/>
    </source>
</evidence>
<dbReference type="AlphaFoldDB" id="A0A1S7LNW2"/>
<accession>A0A1S7LNW2</accession>
<evidence type="ECO:0000313" key="2">
    <source>
        <dbReference type="EMBL" id="CRH07817.1"/>
    </source>
</evidence>
<keyword evidence="1" id="KW-0472">Membrane</keyword>
<name>A0A1S7LNW2_MAGMO</name>
<sequence length="112" mass="12288">MVAYILHTQPSSQGQFTLGILSVFFTYAHFIAVVRVSILQTPFLGSQVLYYPRSSYQEKAINTNLLGHLSGCLDCANNSVVGKLDWSADSLLHAAFSKGTIFRRILFATVSG</sequence>
<protein>
    <submittedName>
        <fullName evidence="2">Uncharacterized protein</fullName>
    </submittedName>
</protein>
<keyword evidence="1" id="KW-1133">Transmembrane helix</keyword>
<dbReference type="EMBL" id="LO017727">
    <property type="protein sequence ID" value="CRH07817.1"/>
    <property type="molecule type" value="Genomic_DNA"/>
</dbReference>
<gene>
    <name evidence="2" type="ORF">MAGMO_3685</name>
</gene>
<organism evidence="2">
    <name type="scientific">Magnetococcus massalia (strain MO-1)</name>
    <dbReference type="NCBI Taxonomy" id="451514"/>
    <lineage>
        <taxon>Bacteria</taxon>
        <taxon>Pseudomonadati</taxon>
        <taxon>Pseudomonadota</taxon>
        <taxon>Magnetococcia</taxon>
        <taxon>Magnetococcales</taxon>
        <taxon>Magnetococcaceae</taxon>
        <taxon>Magnetococcus</taxon>
    </lineage>
</organism>
<feature type="transmembrane region" description="Helical" evidence="1">
    <location>
        <begin position="16"/>
        <end position="38"/>
    </location>
</feature>
<keyword evidence="1" id="KW-0812">Transmembrane</keyword>
<proteinExistence type="predicted"/>